<dbReference type="InterPro" id="IPR013083">
    <property type="entry name" value="Znf_RING/FYVE/PHD"/>
</dbReference>
<feature type="region of interest" description="Disordered" evidence="1">
    <location>
        <begin position="336"/>
        <end position="379"/>
    </location>
</feature>
<dbReference type="AlphaFoldDB" id="A0ABC9GXJ2"/>
<feature type="compositionally biased region" description="Basic and acidic residues" evidence="1">
    <location>
        <begin position="336"/>
        <end position="358"/>
    </location>
</feature>
<evidence type="ECO:0000256" key="1">
    <source>
        <dbReference type="SAM" id="MobiDB-lite"/>
    </source>
</evidence>
<gene>
    <name evidence="3" type="ORF">URODEC1_LOCUS119712</name>
</gene>
<dbReference type="PANTHER" id="PTHR13097">
    <property type="entry name" value="TRANSCRIPTION INITIATION FACTOR IIE, ALPHA SUBUNIT"/>
    <property type="match status" value="1"/>
</dbReference>
<feature type="compositionally biased region" description="Basic and acidic residues" evidence="1">
    <location>
        <begin position="1"/>
        <end position="10"/>
    </location>
</feature>
<sequence length="379" mass="42284">MPKQSDEGRMEPTAASSVADADGGGAGACPWPLPTAVMDAIEPFARLVRLMGRGFYTDVVIRDREVRTDASDENRGLAVVVLDGLTRFAWINESELARLLKIKENTLILLVSEKIFDKVLMLYLSLQGKQVKTNDAISEKEDGSFNVLAGSYCCLDYSQVVDVTRYRLHCMKKYLKENLDYTAVMEEYICCICKRSYSALDVVHLISKSGMTFRCENCEGELIAQNGNASSRRESRANFANMLKRFKEQVKPIELQLSILKNMSALDFMTIEQWAHTNMVQFVADLSSNDIFETRVETPLPNSCARLDGAESVSDYTGVKVLPNWIVQKGMALTKAEKGEQQPSKDERRVGMKAKRGDGGYGGDSYNVVESGASLRRRT</sequence>
<dbReference type="InterPro" id="IPR002853">
    <property type="entry name" value="TFIIE_asu"/>
</dbReference>
<dbReference type="PANTHER" id="PTHR13097:SF7">
    <property type="entry name" value="GENERAL TRANSCRIPTION FACTOR IIE SUBUNIT 1"/>
    <property type="match status" value="1"/>
</dbReference>
<accession>A0ABC9GXJ2</accession>
<keyword evidence="4" id="KW-1185">Reference proteome</keyword>
<feature type="region of interest" description="Disordered" evidence="1">
    <location>
        <begin position="1"/>
        <end position="23"/>
    </location>
</feature>
<evidence type="ECO:0000313" key="3">
    <source>
        <dbReference type="EMBL" id="CAM0146077.1"/>
    </source>
</evidence>
<dbReference type="SUPFAM" id="SSF57783">
    <property type="entry name" value="Zinc beta-ribbon"/>
    <property type="match status" value="1"/>
</dbReference>
<evidence type="ECO:0000259" key="2">
    <source>
        <dbReference type="SMART" id="SM00531"/>
    </source>
</evidence>
<feature type="domain" description="Transcription initiation factor IIE subunit alpha N-terminal" evidence="2">
    <location>
        <begin position="76"/>
        <end position="237"/>
    </location>
</feature>
<name>A0ABC9GXJ2_9POAL</name>
<reference evidence="3" key="1">
    <citation type="submission" date="2024-10" db="EMBL/GenBank/DDBJ databases">
        <authorList>
            <person name="Ryan C."/>
        </authorList>
    </citation>
    <scope>NUCLEOTIDE SEQUENCE [LARGE SCALE GENOMIC DNA]</scope>
</reference>
<dbReference type="Gene3D" id="3.30.40.10">
    <property type="entry name" value="Zinc/RING finger domain, C3HC4 (zinc finger)"/>
    <property type="match status" value="1"/>
</dbReference>
<dbReference type="Proteomes" id="UP001497457">
    <property type="component" value="Unassembled WGS sequence"/>
</dbReference>
<dbReference type="SMART" id="SM00531">
    <property type="entry name" value="TFIIE"/>
    <property type="match status" value="1"/>
</dbReference>
<dbReference type="InterPro" id="IPR039997">
    <property type="entry name" value="TFE"/>
</dbReference>
<organism evidence="3 4">
    <name type="scientific">Urochloa decumbens</name>
    <dbReference type="NCBI Taxonomy" id="240449"/>
    <lineage>
        <taxon>Eukaryota</taxon>
        <taxon>Viridiplantae</taxon>
        <taxon>Streptophyta</taxon>
        <taxon>Embryophyta</taxon>
        <taxon>Tracheophyta</taxon>
        <taxon>Spermatophyta</taxon>
        <taxon>Magnoliopsida</taxon>
        <taxon>Liliopsida</taxon>
        <taxon>Poales</taxon>
        <taxon>Poaceae</taxon>
        <taxon>PACMAD clade</taxon>
        <taxon>Panicoideae</taxon>
        <taxon>Panicodae</taxon>
        <taxon>Paniceae</taxon>
        <taxon>Melinidinae</taxon>
        <taxon>Urochloa</taxon>
    </lineage>
</organism>
<evidence type="ECO:0000313" key="4">
    <source>
        <dbReference type="Proteomes" id="UP001497457"/>
    </source>
</evidence>
<dbReference type="EMBL" id="CAXIPR030000484">
    <property type="protein sequence ID" value="CAM0146077.1"/>
    <property type="molecule type" value="Genomic_DNA"/>
</dbReference>
<proteinExistence type="predicted"/>
<protein>
    <recommendedName>
        <fullName evidence="2">Transcription initiation factor IIE subunit alpha N-terminal domain-containing protein</fullName>
    </recommendedName>
</protein>
<comment type="caution">
    <text evidence="3">The sequence shown here is derived from an EMBL/GenBank/DDBJ whole genome shotgun (WGS) entry which is preliminary data.</text>
</comment>